<reference evidence="1" key="1">
    <citation type="submission" date="2014-09" db="EMBL/GenBank/DDBJ databases">
        <authorList>
            <person name="Magalhaes I.L.F."/>
            <person name="Oliveira U."/>
            <person name="Santos F.R."/>
            <person name="Vidigal T.H.D.A."/>
            <person name="Brescovit A.D."/>
            <person name="Santos A.J."/>
        </authorList>
    </citation>
    <scope>NUCLEOTIDE SEQUENCE</scope>
    <source>
        <tissue evidence="1">Shoot tissue taken approximately 20 cm above the soil surface</tissue>
    </source>
</reference>
<dbReference type="EMBL" id="GBRH01181343">
    <property type="protein sequence ID" value="JAE16553.1"/>
    <property type="molecule type" value="Transcribed_RNA"/>
</dbReference>
<organism evidence="1">
    <name type="scientific">Arundo donax</name>
    <name type="common">Giant reed</name>
    <name type="synonym">Donax arundinaceus</name>
    <dbReference type="NCBI Taxonomy" id="35708"/>
    <lineage>
        <taxon>Eukaryota</taxon>
        <taxon>Viridiplantae</taxon>
        <taxon>Streptophyta</taxon>
        <taxon>Embryophyta</taxon>
        <taxon>Tracheophyta</taxon>
        <taxon>Spermatophyta</taxon>
        <taxon>Magnoliopsida</taxon>
        <taxon>Liliopsida</taxon>
        <taxon>Poales</taxon>
        <taxon>Poaceae</taxon>
        <taxon>PACMAD clade</taxon>
        <taxon>Arundinoideae</taxon>
        <taxon>Arundineae</taxon>
        <taxon>Arundo</taxon>
    </lineage>
</organism>
<protein>
    <submittedName>
        <fullName evidence="1">Uncharacterized protein</fullName>
    </submittedName>
</protein>
<dbReference type="AlphaFoldDB" id="A0A0A9G7C4"/>
<evidence type="ECO:0000313" key="1">
    <source>
        <dbReference type="EMBL" id="JAE16553.1"/>
    </source>
</evidence>
<name>A0A0A9G7C4_ARUDO</name>
<dbReference type="PROSITE" id="PS51257">
    <property type="entry name" value="PROKAR_LIPOPROTEIN"/>
    <property type="match status" value="1"/>
</dbReference>
<sequence>MDRHGRGDVPAVPFAPAAATACRHTWQGTVRLGLEYRCC</sequence>
<accession>A0A0A9G7C4</accession>
<proteinExistence type="predicted"/>
<reference evidence="1" key="2">
    <citation type="journal article" date="2015" name="Data Brief">
        <title>Shoot transcriptome of the giant reed, Arundo donax.</title>
        <authorList>
            <person name="Barrero R.A."/>
            <person name="Guerrero F.D."/>
            <person name="Moolhuijzen P."/>
            <person name="Goolsby J.A."/>
            <person name="Tidwell J."/>
            <person name="Bellgard S.E."/>
            <person name="Bellgard M.I."/>
        </authorList>
    </citation>
    <scope>NUCLEOTIDE SEQUENCE</scope>
    <source>
        <tissue evidence="1">Shoot tissue taken approximately 20 cm above the soil surface</tissue>
    </source>
</reference>